<evidence type="ECO:0000259" key="19">
    <source>
        <dbReference type="PROSITE" id="PS50126"/>
    </source>
</evidence>
<evidence type="ECO:0000256" key="15">
    <source>
        <dbReference type="ARBA" id="ARBA00022842"/>
    </source>
</evidence>
<evidence type="ECO:0000256" key="16">
    <source>
        <dbReference type="ARBA" id="ARBA00022884"/>
    </source>
</evidence>
<dbReference type="InterPro" id="IPR004659">
    <property type="entry name" value="RNase_E/G"/>
</dbReference>
<keyword evidence="10" id="KW-0540">Nuclease</keyword>
<dbReference type="Pfam" id="PF10150">
    <property type="entry name" value="RNase_E_G"/>
    <property type="match status" value="1"/>
</dbReference>
<keyword evidence="17" id="KW-0472">Membrane</keyword>
<dbReference type="SMART" id="SM00316">
    <property type="entry name" value="S1"/>
    <property type="match status" value="1"/>
</dbReference>
<dbReference type="HAMAP" id="MF_00970">
    <property type="entry name" value="RNase_E"/>
    <property type="match status" value="1"/>
</dbReference>
<evidence type="ECO:0000256" key="11">
    <source>
        <dbReference type="ARBA" id="ARBA00022723"/>
    </source>
</evidence>
<keyword evidence="6" id="KW-0963">Cytoplasm</keyword>
<protein>
    <recommendedName>
        <fullName evidence="4">Ribonuclease G</fullName>
    </recommendedName>
</protein>
<dbReference type="GO" id="GO:0008033">
    <property type="term" value="P:tRNA processing"/>
    <property type="evidence" value="ECO:0007669"/>
    <property type="project" value="UniProtKB-KW"/>
</dbReference>
<evidence type="ECO:0000256" key="8">
    <source>
        <dbReference type="ARBA" id="ARBA00022552"/>
    </source>
</evidence>
<comment type="similarity">
    <text evidence="3">Belongs to the RNase E/G family. RNase G subfamily.</text>
</comment>
<evidence type="ECO:0000256" key="5">
    <source>
        <dbReference type="ARBA" id="ARBA00022475"/>
    </source>
</evidence>
<dbReference type="GO" id="GO:0019843">
    <property type="term" value="F:rRNA binding"/>
    <property type="evidence" value="ECO:0007669"/>
    <property type="project" value="UniProtKB-KW"/>
</dbReference>
<evidence type="ECO:0000256" key="13">
    <source>
        <dbReference type="ARBA" id="ARBA00022759"/>
    </source>
</evidence>
<organism evidence="20">
    <name type="scientific">mine drainage metagenome</name>
    <dbReference type="NCBI Taxonomy" id="410659"/>
    <lineage>
        <taxon>unclassified sequences</taxon>
        <taxon>metagenomes</taxon>
        <taxon>ecological metagenomes</taxon>
    </lineage>
</organism>
<keyword evidence="11" id="KW-0479">Metal-binding</keyword>
<keyword evidence="9" id="KW-0819">tRNA processing</keyword>
<dbReference type="PANTHER" id="PTHR30001:SF1">
    <property type="entry name" value="RIBONUCLEASE E_G-LIKE PROTEIN, CHLOROPLASTIC"/>
    <property type="match status" value="1"/>
</dbReference>
<comment type="caution">
    <text evidence="20">The sequence shown here is derived from an EMBL/GenBank/DDBJ whole genome shotgun (WGS) entry which is preliminary data.</text>
</comment>
<dbReference type="InterPro" id="IPR019307">
    <property type="entry name" value="RNA-bd_AU-1/RNase_E/G"/>
</dbReference>
<evidence type="ECO:0000256" key="4">
    <source>
        <dbReference type="ARBA" id="ARBA00017719"/>
    </source>
</evidence>
<feature type="domain" description="S1 motif" evidence="19">
    <location>
        <begin position="39"/>
        <end position="120"/>
    </location>
</feature>
<dbReference type="GO" id="GO:0008995">
    <property type="term" value="F:ribonuclease E activity"/>
    <property type="evidence" value="ECO:0007669"/>
    <property type="project" value="InterPro"/>
</dbReference>
<feature type="compositionally biased region" description="Polar residues" evidence="18">
    <location>
        <begin position="791"/>
        <end position="801"/>
    </location>
</feature>
<dbReference type="PANTHER" id="PTHR30001">
    <property type="entry name" value="RIBONUCLEASE"/>
    <property type="match status" value="1"/>
</dbReference>
<keyword evidence="7" id="KW-0997">Cell inner membrane</keyword>
<evidence type="ECO:0000256" key="3">
    <source>
        <dbReference type="ARBA" id="ARBA00005663"/>
    </source>
</evidence>
<dbReference type="NCBIfam" id="TIGR00757">
    <property type="entry name" value="RNaseEG"/>
    <property type="match status" value="1"/>
</dbReference>
<gene>
    <name evidence="20" type="primary">rne</name>
    <name evidence="20" type="ORF">CARN7_1455</name>
</gene>
<keyword evidence="5" id="KW-1003">Cell membrane</keyword>
<accession>E6QTT9</accession>
<evidence type="ECO:0000256" key="1">
    <source>
        <dbReference type="ARBA" id="ARBA00001946"/>
    </source>
</evidence>
<evidence type="ECO:0000256" key="17">
    <source>
        <dbReference type="ARBA" id="ARBA00023136"/>
    </source>
</evidence>
<comment type="subcellular location">
    <subcellularLocation>
        <location evidence="2">Cytoplasm</location>
    </subcellularLocation>
</comment>
<dbReference type="GO" id="GO:0046872">
    <property type="term" value="F:metal ion binding"/>
    <property type="evidence" value="ECO:0007669"/>
    <property type="project" value="UniProtKB-KW"/>
</dbReference>
<reference evidence="20" key="1">
    <citation type="submission" date="2009-10" db="EMBL/GenBank/DDBJ databases">
        <title>Diversity of trophic interactions inside an arsenic-rich microbial ecosystem.</title>
        <authorList>
            <person name="Bertin P.N."/>
            <person name="Heinrich-Salmeron A."/>
            <person name="Pelletier E."/>
            <person name="Goulhen-Chollet F."/>
            <person name="Arsene-Ploetze F."/>
            <person name="Gallien S."/>
            <person name="Calteau A."/>
            <person name="Vallenet D."/>
            <person name="Casiot C."/>
            <person name="Chane-Woon-Ming B."/>
            <person name="Giloteaux L."/>
            <person name="Barakat M."/>
            <person name="Bonnefoy V."/>
            <person name="Bruneel O."/>
            <person name="Chandler M."/>
            <person name="Cleiss J."/>
            <person name="Duran R."/>
            <person name="Elbaz-Poulichet F."/>
            <person name="Fonknechten N."/>
            <person name="Lauga B."/>
            <person name="Mornico D."/>
            <person name="Ortet P."/>
            <person name="Schaeffer C."/>
            <person name="Siguier P."/>
            <person name="Alexander Thil Smith A."/>
            <person name="Van Dorsselaer A."/>
            <person name="Weissenbach J."/>
            <person name="Medigue C."/>
            <person name="Le Paslier D."/>
        </authorList>
    </citation>
    <scope>NUCLEOTIDE SEQUENCE</scope>
</reference>
<keyword evidence="8" id="KW-0698">rRNA processing</keyword>
<evidence type="ECO:0000256" key="7">
    <source>
        <dbReference type="ARBA" id="ARBA00022519"/>
    </source>
</evidence>
<evidence type="ECO:0000256" key="6">
    <source>
        <dbReference type="ARBA" id="ARBA00022490"/>
    </source>
</evidence>
<dbReference type="PROSITE" id="PS50126">
    <property type="entry name" value="S1"/>
    <property type="match status" value="1"/>
</dbReference>
<dbReference type="GO" id="GO:0006364">
    <property type="term" value="P:rRNA processing"/>
    <property type="evidence" value="ECO:0007669"/>
    <property type="project" value="UniProtKB-KW"/>
</dbReference>
<evidence type="ECO:0000313" key="20">
    <source>
        <dbReference type="EMBL" id="CBI10661.1"/>
    </source>
</evidence>
<feature type="compositionally biased region" description="Polar residues" evidence="18">
    <location>
        <begin position="697"/>
        <end position="707"/>
    </location>
</feature>
<evidence type="ECO:0000256" key="10">
    <source>
        <dbReference type="ARBA" id="ARBA00022722"/>
    </source>
</evidence>
<evidence type="ECO:0000256" key="18">
    <source>
        <dbReference type="SAM" id="MobiDB-lite"/>
    </source>
</evidence>
<feature type="compositionally biased region" description="Basic and acidic residues" evidence="18">
    <location>
        <begin position="625"/>
        <end position="648"/>
    </location>
</feature>
<comment type="cofactor">
    <cofactor evidence="1">
        <name>Mg(2+)</name>
        <dbReference type="ChEBI" id="CHEBI:18420"/>
    </cofactor>
</comment>
<keyword evidence="15" id="KW-0460">Magnesium</keyword>
<dbReference type="SUPFAM" id="SSF50249">
    <property type="entry name" value="Nucleic acid-binding proteins"/>
    <property type="match status" value="1"/>
</dbReference>
<dbReference type="CDD" id="cd04453">
    <property type="entry name" value="S1_RNase_E"/>
    <property type="match status" value="1"/>
</dbReference>
<dbReference type="Gene3D" id="3.40.1260.20">
    <property type="entry name" value="Ribonuclease E, catalytic domain"/>
    <property type="match status" value="1"/>
</dbReference>
<evidence type="ECO:0000256" key="12">
    <source>
        <dbReference type="ARBA" id="ARBA00022730"/>
    </source>
</evidence>
<evidence type="ECO:0000256" key="9">
    <source>
        <dbReference type="ARBA" id="ARBA00022694"/>
    </source>
</evidence>
<dbReference type="InterPro" id="IPR048583">
    <property type="entry name" value="RNase_E_G_thioredoxin-like"/>
</dbReference>
<feature type="region of interest" description="Disordered" evidence="18">
    <location>
        <begin position="882"/>
        <end position="922"/>
    </location>
</feature>
<keyword evidence="16" id="KW-0694">RNA-binding</keyword>
<keyword evidence="14 20" id="KW-0378">Hydrolase</keyword>
<sequence length="922" mass="101716">MKRMLFNATQAEELRVAIVDGQKLIDLDIESASKEQRKSNIYKGIITRVEPGLEAAFIDYGNDRHGFLPFKEVARSCYLNNNGGDSTRPRIQDVMREGQEVVVQVEKEERGNKGAALTTYVSLAGRYLVLMPNNPRGGGVSRRIEGDDRNELRDVMAQLEIPNGMSIIVRTAGIGRGVEELQWDLNYLLQLWSAVDIAAGSQKGAFLIYQESSLVIRAIRDYFQPDIGEILIDTESVYEQAHQFMSHVMPGNVNKVKLYRDTVPLFSRFQIEHQIETAYAREVNLPSGGAIVIDHTEALVSVDVNSARSTRGADIEQTAFNTNLEAAEEVARQMRLRDLGGLIVIDFIDMENQRNQRDVENLLRDALHHDRARVQFGKISKFGLMELSRQRLQPSLGESSHQPCPRCSGTGFIRGIESTALHILRIIQEQAMKDQTGAIHAQIPVEVATFLLNEKRADIVAIESRLKVNIILIPNIYLVTPHYKITRLRQDELGAPDQLVPSYQMGETIEEAAAAEPRKEIRATVQIPVVQGITPSKPAPVVADKIAASTANASASLTGKPGLINRIFGWLQKLVEEKPAPVAAPTATLQTIPEPRSLATSSVQRGRQPRSNDRREPRPAQQESRSNRNDSLEATPRNERPPRQERAPKPVSANPVEGEALIADKPVRTENKRAPRPPRTPRPQVESQAEPALETAENVSAQETAVQATAAGTPESRSRRGRRNRRDRKPDQVNGEQPLVDHHHPEQGLSDQTQLDLTAPRDIIAAEANTHLAPVVAALPIANEREEKNPSNETAGVTPPTNEGVVQIDPVPAHHDLTTLDTAQPEPAMIPESQITKITATEAAEVTEVQADKPPIEQLLAELLAPSSEGESLQMVETQAKENAGISGAVTSAKPPRPPRQRRTAKTTVEPVAEPLVQIETR</sequence>
<evidence type="ECO:0000256" key="14">
    <source>
        <dbReference type="ARBA" id="ARBA00022801"/>
    </source>
</evidence>
<dbReference type="InterPro" id="IPR003029">
    <property type="entry name" value="S1_domain"/>
</dbReference>
<dbReference type="AlphaFoldDB" id="E6QTT9"/>
<proteinExistence type="inferred from homology"/>
<keyword evidence="12" id="KW-0699">rRNA-binding</keyword>
<keyword evidence="13" id="KW-0255">Endonuclease</keyword>
<feature type="region of interest" description="Disordered" evidence="18">
    <location>
        <begin position="783"/>
        <end position="808"/>
    </location>
</feature>
<dbReference type="Pfam" id="PF20833">
    <property type="entry name" value="RNase_E_G_Thio"/>
    <property type="match status" value="1"/>
</dbReference>
<feature type="region of interest" description="Disordered" evidence="18">
    <location>
        <begin position="585"/>
        <end position="756"/>
    </location>
</feature>
<dbReference type="Pfam" id="PF00575">
    <property type="entry name" value="S1"/>
    <property type="match status" value="1"/>
</dbReference>
<dbReference type="EMBL" id="CABR01000099">
    <property type="protein sequence ID" value="CBI10661.1"/>
    <property type="molecule type" value="Genomic_DNA"/>
</dbReference>
<dbReference type="GO" id="GO:0005737">
    <property type="term" value="C:cytoplasm"/>
    <property type="evidence" value="ECO:0007669"/>
    <property type="project" value="UniProtKB-SubCell"/>
</dbReference>
<evidence type="ECO:0000256" key="2">
    <source>
        <dbReference type="ARBA" id="ARBA00004496"/>
    </source>
</evidence>
<dbReference type="InterPro" id="IPR012340">
    <property type="entry name" value="NA-bd_OB-fold"/>
</dbReference>
<name>E6QTT9_9ZZZZ</name>
<dbReference type="Gene3D" id="2.40.50.140">
    <property type="entry name" value="Nucleic acid-binding proteins"/>
    <property type="match status" value="1"/>
</dbReference>
<dbReference type="InterPro" id="IPR028878">
    <property type="entry name" value="RNase_E"/>
</dbReference>